<dbReference type="OrthoDB" id="5106473at2759"/>
<evidence type="ECO:0000313" key="2">
    <source>
        <dbReference type="EMBL" id="KPM41031.1"/>
    </source>
</evidence>
<dbReference type="Proteomes" id="UP000050424">
    <property type="component" value="Unassembled WGS sequence"/>
</dbReference>
<feature type="compositionally biased region" description="Polar residues" evidence="1">
    <location>
        <begin position="59"/>
        <end position="68"/>
    </location>
</feature>
<comment type="caution">
    <text evidence="2">The sequence shown here is derived from an EMBL/GenBank/DDBJ whole genome shotgun (WGS) entry which is preliminary data.</text>
</comment>
<sequence>MPGNSPKSQGGSPRQASSPKQRSISPKTATPPPQDHVIEAEENVPEDADADSALGAEGESSTASITSSILQYRTINGRTFHSDRGNAVYWGSNDEAQSEAMDIARVGQRN</sequence>
<dbReference type="EMBL" id="LKCW01000072">
    <property type="protein sequence ID" value="KPM41031.1"/>
    <property type="molecule type" value="Genomic_DNA"/>
</dbReference>
<organism evidence="2 3">
    <name type="scientific">Neonectria ditissima</name>
    <dbReference type="NCBI Taxonomy" id="78410"/>
    <lineage>
        <taxon>Eukaryota</taxon>
        <taxon>Fungi</taxon>
        <taxon>Dikarya</taxon>
        <taxon>Ascomycota</taxon>
        <taxon>Pezizomycotina</taxon>
        <taxon>Sordariomycetes</taxon>
        <taxon>Hypocreomycetidae</taxon>
        <taxon>Hypocreales</taxon>
        <taxon>Nectriaceae</taxon>
        <taxon>Neonectria</taxon>
    </lineage>
</organism>
<dbReference type="STRING" id="78410.A0A0P7BKZ6"/>
<feature type="compositionally biased region" description="Polar residues" evidence="1">
    <location>
        <begin position="1"/>
        <end position="28"/>
    </location>
</feature>
<evidence type="ECO:0000313" key="3">
    <source>
        <dbReference type="Proteomes" id="UP000050424"/>
    </source>
</evidence>
<reference evidence="2 3" key="1">
    <citation type="submission" date="2015-09" db="EMBL/GenBank/DDBJ databases">
        <title>Draft genome of a European isolate of the apple canker pathogen Neonectria ditissima.</title>
        <authorList>
            <person name="Gomez-Cortecero A."/>
            <person name="Harrison R.J."/>
            <person name="Armitage A.D."/>
        </authorList>
    </citation>
    <scope>NUCLEOTIDE SEQUENCE [LARGE SCALE GENOMIC DNA]</scope>
    <source>
        <strain evidence="2 3">R09/05</strain>
    </source>
</reference>
<dbReference type="AlphaFoldDB" id="A0A0P7BKZ6"/>
<evidence type="ECO:0000256" key="1">
    <source>
        <dbReference type="SAM" id="MobiDB-lite"/>
    </source>
</evidence>
<feature type="region of interest" description="Disordered" evidence="1">
    <location>
        <begin position="1"/>
        <end position="68"/>
    </location>
</feature>
<gene>
    <name evidence="2" type="ORF">AK830_g5545</name>
</gene>
<proteinExistence type="predicted"/>
<protein>
    <submittedName>
        <fullName evidence="2">Uncharacterized protein</fullName>
    </submittedName>
</protein>
<feature type="compositionally biased region" description="Acidic residues" evidence="1">
    <location>
        <begin position="40"/>
        <end position="50"/>
    </location>
</feature>
<name>A0A0P7BKZ6_9HYPO</name>
<keyword evidence="3" id="KW-1185">Reference proteome</keyword>
<accession>A0A0P7BKZ6</accession>